<evidence type="ECO:0000256" key="3">
    <source>
        <dbReference type="SAM" id="Coils"/>
    </source>
</evidence>
<feature type="coiled-coil region" evidence="3">
    <location>
        <begin position="789"/>
        <end position="816"/>
    </location>
</feature>
<comment type="caution">
    <text evidence="6">The sequence shown here is derived from an EMBL/GenBank/DDBJ whole genome shotgun (WGS) entry which is preliminary data.</text>
</comment>
<name>A0A5J5D8E9_9PERO</name>
<dbReference type="GO" id="GO:0046872">
    <property type="term" value="F:metal ion binding"/>
    <property type="evidence" value="ECO:0007669"/>
    <property type="project" value="UniProtKB-KW"/>
</dbReference>
<evidence type="ECO:0000256" key="1">
    <source>
        <dbReference type="ARBA" id="ARBA00001968"/>
    </source>
</evidence>
<dbReference type="InterPro" id="IPR033593">
    <property type="entry name" value="N-RASSF"/>
</dbReference>
<proteinExistence type="predicted"/>
<feature type="region of interest" description="Disordered" evidence="4">
    <location>
        <begin position="719"/>
        <end position="740"/>
    </location>
</feature>
<protein>
    <recommendedName>
        <fullName evidence="5">Ras-associating domain-containing protein</fullName>
    </recommendedName>
</protein>
<organism evidence="6 7">
    <name type="scientific">Etheostoma spectabile</name>
    <name type="common">orangethroat darter</name>
    <dbReference type="NCBI Taxonomy" id="54343"/>
    <lineage>
        <taxon>Eukaryota</taxon>
        <taxon>Metazoa</taxon>
        <taxon>Chordata</taxon>
        <taxon>Craniata</taxon>
        <taxon>Vertebrata</taxon>
        <taxon>Euteleostomi</taxon>
        <taxon>Actinopterygii</taxon>
        <taxon>Neopterygii</taxon>
        <taxon>Teleostei</taxon>
        <taxon>Neoteleostei</taxon>
        <taxon>Acanthomorphata</taxon>
        <taxon>Eupercaria</taxon>
        <taxon>Perciformes</taxon>
        <taxon>Percoidei</taxon>
        <taxon>Percidae</taxon>
        <taxon>Etheostomatinae</taxon>
        <taxon>Etheostoma</taxon>
    </lineage>
</organism>
<dbReference type="PANTHER" id="PTHR15286">
    <property type="entry name" value="RAS-ASSOCIATING DOMAIN CONTAINING PROTEIN"/>
    <property type="match status" value="1"/>
</dbReference>
<dbReference type="Gene3D" id="3.10.20.90">
    <property type="entry name" value="Phosphatidylinositol 3-kinase Catalytic Subunit, Chain A, domain 1"/>
    <property type="match status" value="1"/>
</dbReference>
<sequence>MAGEGILWVMVMMPKEMPSVSERGERRRQLTVLDIPGKVPFSLGDAGDSSSKGSVAQSKAVCLDFKSGKLAGAGFGKNITYSAGHCMRAGRNYSCDYVLNIFAPVSGKRRGEAERKREDYELNVDLSSAGGRSKEQHWQAEHRIHQSLLSMPRSSFSEVDEHRGAWLQARRRGPAAPQLTLLFRVSGLRISDSLWKPHFHTFLTVPLMITDNVQRLLGSEASNNEVKEISSFDKGYRFTCLLQTVSRISPLDGGLEQGKGRQFLDQSSHMGCQRSMEDIDDPSESLYSMRLVWKSLDKMRCLRKRSTIPFLGFLITFLLFLNLYIEDGYVLEGDKRQLRETSVHPSSSERYVHTFRDLSNFSGSINVTYRYLAGTPLNRKKYLTIGLSSVKRKRGNYLLETIKSIFDQSSYEELKEIVVVFQYHFRDPEQFVTVVPNSSRLLSFKVIQNQIEGHATEWGICRWESASLSPHKVEEVEMHGVFVQAEPFNHHSADELQVVKLFQQLEAPLPQLSALLFLAAPRLPLQAVHHPAQVHQRHTPVVAAGGRRQRHTNKCQYSLGNTSLRSLDGADRIAVGTPFNFSETLHKVSDVLPSLVVQTEVKRVRSGFLGSLRTKDAEPVEGKEIQVTVCNEDKVVCGVTKHTTCADMIQALLDDHKSIPESKRLLVGEPKDFCLVERWKGFERALPPLTRILRLWYAWGDQRPFIQFTLVKTSDFVPQPTKKGGKSKGAKAKRWEHGHTQSLPVERQKRMVKKAFRKLEKLHKESKSSPGADEVDRMVQLILNQDHAIREQIQRMRELDVDIEQLELEAQKEAESESSLAQAAGQSLEAPSDEQLQEYLYNSDGIKQLELQVQRHQALILQLSRDIDAELRTANFPLSQCEDIEQEGAAAASWISLETDESFYTAELERLQDEVKNSLFTGVSLHNQAAEIDKQLKYFDTTLVSKDQECWQLAAQLSSLQIGDSEEKEKSSPVPLKRESGYPLRDLLLTTFHNPQTAAQNHFNALHGRARSVVESAIGHLQSRWRCLDKSGGVLLYASEKRALVICCAELKIIFQPEALEWPYVLGERELAPQEDGQTSTHRPVYLLILTNSSESAPSYHRTNSALPSDEKGFWAFNHKAIQITVLRWDEGGRQKAQHSYAGRTPLKLGLGLEGVVTVGGRREEGICTEEVVEGDMAELVLLIGKAHVAVLGGTGSRAGGVRVGGDAGGGASGKHAGGNHRATGSRARPQVVGNLLGRGAVFAALKPEGLHTFRGRLGEVLRAVQALHDLVHNNWLNIKKGSEAFLSADKAPSHLTVLWVHVDMLYKTPKTETRSNPAARSAADQGGGASKPEVHRLWLGSVCGRTPKLSKFKYTDTAIIIHDWK</sequence>
<dbReference type="InterPro" id="IPR000159">
    <property type="entry name" value="RA_dom"/>
</dbReference>
<reference evidence="6 7" key="1">
    <citation type="submission" date="2019-08" db="EMBL/GenBank/DDBJ databases">
        <title>A chromosome-level genome assembly, high-density linkage maps, and genome scans reveal the genomic architecture of hybrid incompatibilities underlying speciation via character displacement in darters (Percidae: Etheostominae).</title>
        <authorList>
            <person name="Moran R.L."/>
            <person name="Catchen J.M."/>
            <person name="Fuller R.C."/>
        </authorList>
    </citation>
    <scope>NUCLEOTIDE SEQUENCE [LARGE SCALE GENOMIC DNA]</scope>
    <source>
        <strain evidence="6">EspeVRDwgs_2016</strain>
        <tissue evidence="6">Muscle</tissue>
    </source>
</reference>
<gene>
    <name evidence="6" type="ORF">FQN60_014291</name>
</gene>
<dbReference type="InterPro" id="IPR029071">
    <property type="entry name" value="Ubiquitin-like_domsf"/>
</dbReference>
<dbReference type="PROSITE" id="PS50200">
    <property type="entry name" value="RA"/>
    <property type="match status" value="1"/>
</dbReference>
<dbReference type="Proteomes" id="UP000327493">
    <property type="component" value="Chromosome 8"/>
</dbReference>
<dbReference type="SMART" id="SM00314">
    <property type="entry name" value="RA"/>
    <property type="match status" value="1"/>
</dbReference>
<dbReference type="Pfam" id="PF13359">
    <property type="entry name" value="DDE_Tnp_4"/>
    <property type="match status" value="1"/>
</dbReference>
<accession>A0A5J5D8E9</accession>
<dbReference type="SUPFAM" id="SSF54236">
    <property type="entry name" value="Ubiquitin-like"/>
    <property type="match status" value="1"/>
</dbReference>
<keyword evidence="7" id="KW-1185">Reference proteome</keyword>
<dbReference type="GO" id="GO:0007165">
    <property type="term" value="P:signal transduction"/>
    <property type="evidence" value="ECO:0007669"/>
    <property type="project" value="InterPro"/>
</dbReference>
<evidence type="ECO:0000259" key="5">
    <source>
        <dbReference type="PROSITE" id="PS50200"/>
    </source>
</evidence>
<evidence type="ECO:0000256" key="2">
    <source>
        <dbReference type="ARBA" id="ARBA00022723"/>
    </source>
</evidence>
<feature type="compositionally biased region" description="Gly residues" evidence="4">
    <location>
        <begin position="1206"/>
        <end position="1217"/>
    </location>
</feature>
<evidence type="ECO:0000256" key="4">
    <source>
        <dbReference type="SAM" id="MobiDB-lite"/>
    </source>
</evidence>
<keyword evidence="3" id="KW-0175">Coiled coil</keyword>
<evidence type="ECO:0000313" key="6">
    <source>
        <dbReference type="EMBL" id="KAA8590357.1"/>
    </source>
</evidence>
<keyword evidence="2" id="KW-0479">Metal-binding</keyword>
<dbReference type="EMBL" id="VOFY01000008">
    <property type="protein sequence ID" value="KAA8590357.1"/>
    <property type="molecule type" value="Genomic_DNA"/>
</dbReference>
<feature type="domain" description="Ras-associating" evidence="5">
    <location>
        <begin position="621"/>
        <end position="715"/>
    </location>
</feature>
<feature type="compositionally biased region" description="Basic residues" evidence="4">
    <location>
        <begin position="723"/>
        <end position="732"/>
    </location>
</feature>
<dbReference type="PANTHER" id="PTHR15286:SF10">
    <property type="entry name" value="RAS ASSOCIATION DOMAIN-CONTAINING PROTEIN 9"/>
    <property type="match status" value="1"/>
</dbReference>
<feature type="region of interest" description="Disordered" evidence="4">
    <location>
        <begin position="1206"/>
        <end position="1228"/>
    </location>
</feature>
<dbReference type="InterPro" id="IPR027806">
    <property type="entry name" value="HARBI1_dom"/>
</dbReference>
<evidence type="ECO:0000313" key="7">
    <source>
        <dbReference type="Proteomes" id="UP000327493"/>
    </source>
</evidence>
<comment type="cofactor">
    <cofactor evidence="1">
        <name>a divalent metal cation</name>
        <dbReference type="ChEBI" id="CHEBI:60240"/>
    </cofactor>
</comment>
<feature type="region of interest" description="Disordered" evidence="4">
    <location>
        <begin position="1311"/>
        <end position="1332"/>
    </location>
</feature>